<dbReference type="RefSeq" id="WP_270919790.1">
    <property type="nucleotide sequence ID" value="NZ_CP127247.1"/>
</dbReference>
<name>A0A9Y2KVB0_9RHOB</name>
<dbReference type="EMBL" id="CP127247">
    <property type="protein sequence ID" value="WIY23825.1"/>
    <property type="molecule type" value="Genomic_DNA"/>
</dbReference>
<feature type="signal peptide" evidence="1">
    <location>
        <begin position="1"/>
        <end position="22"/>
    </location>
</feature>
<evidence type="ECO:0000313" key="3">
    <source>
        <dbReference type="Proteomes" id="UP001238334"/>
    </source>
</evidence>
<dbReference type="KEGG" id="ppso:QPJ95_14380"/>
<evidence type="ECO:0000313" key="2">
    <source>
        <dbReference type="EMBL" id="WIY23825.1"/>
    </source>
</evidence>
<keyword evidence="1" id="KW-0732">Signal</keyword>
<protein>
    <submittedName>
        <fullName evidence="2">Uncharacterized protein</fullName>
    </submittedName>
</protein>
<reference evidence="2 3" key="1">
    <citation type="submission" date="2023-06" db="EMBL/GenBank/DDBJ databases">
        <title>Parasedimentitalea psychrophila sp. nov., a psychrophilic bacterium isolated from deep-sea sediment.</title>
        <authorList>
            <person name="Li A."/>
        </authorList>
    </citation>
    <scope>NUCLEOTIDE SEQUENCE [LARGE SCALE GENOMIC DNA]</scope>
    <source>
        <strain evidence="2 3">QS115</strain>
    </source>
</reference>
<dbReference type="Proteomes" id="UP001238334">
    <property type="component" value="Chromosome"/>
</dbReference>
<sequence length="106" mass="11747">MKTLTALSAALLSAVLATPVMADEITAEESCGYQADVVAAIQAARRDRVKERAVSEALIAAEPDWPDNYNAAIPLIAPWVYEMKMKVIRNEDLGEVWKERCLEQIQ</sequence>
<gene>
    <name evidence="2" type="ORF">QPJ95_14380</name>
</gene>
<keyword evidence="3" id="KW-1185">Reference proteome</keyword>
<organism evidence="2 3">
    <name type="scientific">Parasedimentitalea psychrophila</name>
    <dbReference type="NCBI Taxonomy" id="2997337"/>
    <lineage>
        <taxon>Bacteria</taxon>
        <taxon>Pseudomonadati</taxon>
        <taxon>Pseudomonadota</taxon>
        <taxon>Alphaproteobacteria</taxon>
        <taxon>Rhodobacterales</taxon>
        <taxon>Paracoccaceae</taxon>
        <taxon>Parasedimentitalea</taxon>
    </lineage>
</organism>
<feature type="chain" id="PRO_5040857462" evidence="1">
    <location>
        <begin position="23"/>
        <end position="106"/>
    </location>
</feature>
<proteinExistence type="predicted"/>
<evidence type="ECO:0000256" key="1">
    <source>
        <dbReference type="SAM" id="SignalP"/>
    </source>
</evidence>
<dbReference type="AlphaFoldDB" id="A0A9Y2KVB0"/>
<accession>A0A9Y2KVB0</accession>